<dbReference type="Proteomes" id="UP000199532">
    <property type="component" value="Unassembled WGS sequence"/>
</dbReference>
<dbReference type="PANTHER" id="PTHR33406">
    <property type="entry name" value="MEMBRANE PROTEIN MJ1562-RELATED"/>
    <property type="match status" value="1"/>
</dbReference>
<keyword evidence="5 6" id="KW-0472">Membrane</keyword>
<dbReference type="InterPro" id="IPR004869">
    <property type="entry name" value="MMPL_dom"/>
</dbReference>
<evidence type="ECO:0000256" key="5">
    <source>
        <dbReference type="ARBA" id="ARBA00023136"/>
    </source>
</evidence>
<feature type="domain" description="SSD" evidence="7">
    <location>
        <begin position="259"/>
        <end position="386"/>
    </location>
</feature>
<evidence type="ECO:0000313" key="9">
    <source>
        <dbReference type="Proteomes" id="UP000199532"/>
    </source>
</evidence>
<keyword evidence="9" id="KW-1185">Reference proteome</keyword>
<feature type="transmembrane region" description="Helical" evidence="6">
    <location>
        <begin position="721"/>
        <end position="742"/>
    </location>
</feature>
<evidence type="ECO:0000256" key="2">
    <source>
        <dbReference type="ARBA" id="ARBA00022475"/>
    </source>
</evidence>
<feature type="transmembrane region" description="Helical" evidence="6">
    <location>
        <begin position="656"/>
        <end position="675"/>
    </location>
</feature>
<comment type="subcellular location">
    <subcellularLocation>
        <location evidence="1">Cell membrane</location>
        <topology evidence="1">Multi-pass membrane protein</topology>
    </subcellularLocation>
</comment>
<dbReference type="PANTHER" id="PTHR33406:SF12">
    <property type="entry name" value="BLR2997 PROTEIN"/>
    <property type="match status" value="1"/>
</dbReference>
<organism evidence="8 9">
    <name type="scientific">Dyadobacter koreensis</name>
    <dbReference type="NCBI Taxonomy" id="408657"/>
    <lineage>
        <taxon>Bacteria</taxon>
        <taxon>Pseudomonadati</taxon>
        <taxon>Bacteroidota</taxon>
        <taxon>Cytophagia</taxon>
        <taxon>Cytophagales</taxon>
        <taxon>Spirosomataceae</taxon>
        <taxon>Dyadobacter</taxon>
    </lineage>
</organism>
<gene>
    <name evidence="8" type="ORF">SAMN04487995_4222</name>
</gene>
<dbReference type="InterPro" id="IPR050545">
    <property type="entry name" value="Mycobact_MmpL"/>
</dbReference>
<feature type="transmembrane region" description="Helical" evidence="6">
    <location>
        <begin position="681"/>
        <end position="700"/>
    </location>
</feature>
<evidence type="ECO:0000256" key="3">
    <source>
        <dbReference type="ARBA" id="ARBA00022692"/>
    </source>
</evidence>
<dbReference type="InterPro" id="IPR000731">
    <property type="entry name" value="SSD"/>
</dbReference>
<dbReference type="AlphaFoldDB" id="A0A1H6XUN2"/>
<sequence>MLRIFAAFCRKPTDLNMWNKLATYIIRYRLWWVAFVLVSTVFMAYEASKIELSYQFARILPSDDPVEKEYQDFRKLFGEDGSVMVIGWQDPGLFEVDKFQDWCKLSQQIKNTAGIKNVLSLANLQKVVRNDSLQRFDFTPVIRDIPTTQTEVDSLKKEILNLRFYEGLVLNSKTNATLIVITFNDKSLNSKRRLTIVSDIEAMAEEFAIKYKTDLHYSGMPYIRTVNMKKISGEMELFMGLAVLVTLFILWAFFRSFRLTLLSIVVVLIGVVFSVGLLQLFGYKITALTGLIPPLLIVIGVPNCVFFINKYQGELKANRSKNDAILEMVRQIGLSTFLANITTAIGFGVFYFTNSSLLVEFGIVAAISVMVTYVLCLLLLPITLYYMDTPKPRHLKHLDGKWAFGFLSKVNYLVHNRRREIYIAMVIMIIVSAYGMTKIKAIGYVVDDLPKNDPVYTDLRFLEKNFHGVLPFEVMINTKEKNGVFGDQAIALYKIKALQNELAKYEEFSKPVSVVEASKFLYQAYRGGDSKYYALPGVLELSKLTNFVQGQETGASKQINSFLNEDKSVTRVSFQMADIGSERIKVLMSQIRPKVDSIFNPAKYKVSLTGHSLVFLKSNDYLLGNLYESLLIAIVLIAIVGMVLFRSIPIILLSKLPCLIPLALTAGIMGYFGIYFKPTTILIFSITFGIASDGTVYFLTRYRQELYEKGLNASQAVTNSIFGTGLSMIYTAVILFCGFSIFSASSFGGTAAMGVMVSITLLVAMCTNLILLPALLLTISKWQKKGEKPV</sequence>
<feature type="transmembrane region" description="Helical" evidence="6">
    <location>
        <begin position="287"/>
        <end position="308"/>
    </location>
</feature>
<protein>
    <recommendedName>
        <fullName evidence="7">SSD domain-containing protein</fullName>
    </recommendedName>
</protein>
<name>A0A1H6XUN2_9BACT</name>
<accession>A0A1H6XUN2</accession>
<feature type="transmembrane region" description="Helical" evidence="6">
    <location>
        <begin position="626"/>
        <end position="644"/>
    </location>
</feature>
<feature type="transmembrane region" description="Helical" evidence="6">
    <location>
        <begin position="421"/>
        <end position="446"/>
    </location>
</feature>
<dbReference type="PROSITE" id="PS50156">
    <property type="entry name" value="SSD"/>
    <property type="match status" value="1"/>
</dbReference>
<dbReference type="Gene3D" id="1.20.1640.10">
    <property type="entry name" value="Multidrug efflux transporter AcrB transmembrane domain"/>
    <property type="match status" value="2"/>
</dbReference>
<evidence type="ECO:0000256" key="4">
    <source>
        <dbReference type="ARBA" id="ARBA00022989"/>
    </source>
</evidence>
<evidence type="ECO:0000256" key="6">
    <source>
        <dbReference type="SAM" id="Phobius"/>
    </source>
</evidence>
<dbReference type="STRING" id="408657.SAMN04487995_4222"/>
<feature type="transmembrane region" description="Helical" evidence="6">
    <location>
        <begin position="329"/>
        <end position="351"/>
    </location>
</feature>
<reference evidence="8 9" key="1">
    <citation type="submission" date="2016-10" db="EMBL/GenBank/DDBJ databases">
        <authorList>
            <person name="de Groot N.N."/>
        </authorList>
    </citation>
    <scope>NUCLEOTIDE SEQUENCE [LARGE SCALE GENOMIC DNA]</scope>
    <source>
        <strain evidence="8 9">DSM 19938</strain>
    </source>
</reference>
<feature type="transmembrane region" description="Helical" evidence="6">
    <location>
        <begin position="261"/>
        <end position="281"/>
    </location>
</feature>
<feature type="transmembrane region" description="Helical" evidence="6">
    <location>
        <begin position="363"/>
        <end position="387"/>
    </location>
</feature>
<dbReference type="GO" id="GO:0005886">
    <property type="term" value="C:plasma membrane"/>
    <property type="evidence" value="ECO:0007669"/>
    <property type="project" value="UniProtKB-SubCell"/>
</dbReference>
<evidence type="ECO:0000313" key="8">
    <source>
        <dbReference type="EMBL" id="SEJ32731.1"/>
    </source>
</evidence>
<evidence type="ECO:0000259" key="7">
    <source>
        <dbReference type="PROSITE" id="PS50156"/>
    </source>
</evidence>
<feature type="transmembrane region" description="Helical" evidence="6">
    <location>
        <begin position="237"/>
        <end position="254"/>
    </location>
</feature>
<keyword evidence="3 6" id="KW-0812">Transmembrane</keyword>
<dbReference type="Pfam" id="PF03176">
    <property type="entry name" value="MMPL"/>
    <property type="match status" value="2"/>
</dbReference>
<feature type="transmembrane region" description="Helical" evidence="6">
    <location>
        <begin position="754"/>
        <end position="779"/>
    </location>
</feature>
<evidence type="ECO:0000256" key="1">
    <source>
        <dbReference type="ARBA" id="ARBA00004651"/>
    </source>
</evidence>
<feature type="transmembrane region" description="Helical" evidence="6">
    <location>
        <begin position="21"/>
        <end position="45"/>
    </location>
</feature>
<dbReference type="EMBL" id="FNXY01000006">
    <property type="protein sequence ID" value="SEJ32731.1"/>
    <property type="molecule type" value="Genomic_DNA"/>
</dbReference>
<dbReference type="SUPFAM" id="SSF82866">
    <property type="entry name" value="Multidrug efflux transporter AcrB transmembrane domain"/>
    <property type="match status" value="2"/>
</dbReference>
<keyword evidence="4 6" id="KW-1133">Transmembrane helix</keyword>
<keyword evidence="2" id="KW-1003">Cell membrane</keyword>
<proteinExistence type="predicted"/>